<name>A0AB35XYP0_9FIRM</name>
<comment type="caution">
    <text evidence="2">The sequence shown here is derived from an EMBL/GenBank/DDBJ whole genome shotgun (WGS) entry which is preliminary data.</text>
</comment>
<accession>A0AB35XYP0</accession>
<gene>
    <name evidence="2" type="ORF">WF787_05235</name>
</gene>
<dbReference type="RefSeq" id="WP_337678983.1">
    <property type="nucleotide sequence ID" value="NZ_JBBFKC010000004.1"/>
</dbReference>
<dbReference type="Proteomes" id="UP001379600">
    <property type="component" value="Unassembled WGS sequence"/>
</dbReference>
<sequence length="272" mass="28700">MGGRGSSMRGSQGMGGGAGAPAAAAQAMPTIQAAPAAPVAPQQAGPPTGANGFGHLTPQQVSAMESAAQRQMMRDPALAAGVTDYINPVMQSNGKALSQNANWAAATGQPLTKRQQQMLDAVDKLAKPIGQETTLYRADHPDFLERHCGLPSNYSSMSDSQLRKLLVGSTWQNSSLESTAYDSRNNPFWPQAGGRGTGTHGQGGIRSGNREILIRYHTAKSARAAFIQPSQSEAVLAVGTHHKITGVRSTRLGPSRTYLSGKKVLELEIEVW</sequence>
<reference evidence="2 3" key="1">
    <citation type="submission" date="2024-03" db="EMBL/GenBank/DDBJ databases">
        <authorList>
            <person name="Plomp N."/>
            <person name="Harmsen H.J."/>
        </authorList>
    </citation>
    <scope>NUCLEOTIDE SEQUENCE [LARGE SCALE GENOMIC DNA]</scope>
    <source>
        <strain evidence="2 3">HTF-76H</strain>
    </source>
</reference>
<feature type="region of interest" description="Disordered" evidence="1">
    <location>
        <begin position="1"/>
        <end position="21"/>
    </location>
</feature>
<protein>
    <submittedName>
        <fullName evidence="2">Uncharacterized protein</fullName>
    </submittedName>
</protein>
<keyword evidence="3" id="KW-1185">Reference proteome</keyword>
<feature type="compositionally biased region" description="Low complexity" evidence="1">
    <location>
        <begin position="1"/>
        <end position="11"/>
    </location>
</feature>
<feature type="compositionally biased region" description="Low complexity" evidence="1">
    <location>
        <begin position="34"/>
        <end position="50"/>
    </location>
</feature>
<proteinExistence type="predicted"/>
<dbReference type="Gene3D" id="3.90.176.10">
    <property type="entry name" value="Toxin ADP-ribosyltransferase, Chain A, domain 1"/>
    <property type="match status" value="1"/>
</dbReference>
<feature type="region of interest" description="Disordered" evidence="1">
    <location>
        <begin position="34"/>
        <end position="56"/>
    </location>
</feature>
<organism evidence="2 3">
    <name type="scientific">Faecalibacterium taiwanense</name>
    <dbReference type="NCBI Taxonomy" id="3030638"/>
    <lineage>
        <taxon>Bacteria</taxon>
        <taxon>Bacillati</taxon>
        <taxon>Bacillota</taxon>
        <taxon>Clostridia</taxon>
        <taxon>Eubacteriales</taxon>
        <taxon>Oscillospiraceae</taxon>
        <taxon>Faecalibacterium</taxon>
    </lineage>
</organism>
<dbReference type="AlphaFoldDB" id="A0AB35XYP0"/>
<evidence type="ECO:0000256" key="1">
    <source>
        <dbReference type="SAM" id="MobiDB-lite"/>
    </source>
</evidence>
<evidence type="ECO:0000313" key="2">
    <source>
        <dbReference type="EMBL" id="MEJ3690632.1"/>
    </source>
</evidence>
<dbReference type="EMBL" id="JBBFKC010000004">
    <property type="protein sequence ID" value="MEJ3690632.1"/>
    <property type="molecule type" value="Genomic_DNA"/>
</dbReference>
<evidence type="ECO:0000313" key="3">
    <source>
        <dbReference type="Proteomes" id="UP001379600"/>
    </source>
</evidence>